<organism evidence="1 2">
    <name type="scientific">Paenimyroides ceti</name>
    <dbReference type="NCBI Taxonomy" id="395087"/>
    <lineage>
        <taxon>Bacteria</taxon>
        <taxon>Pseudomonadati</taxon>
        <taxon>Bacteroidota</taxon>
        <taxon>Flavobacteriia</taxon>
        <taxon>Flavobacteriales</taxon>
        <taxon>Flavobacteriaceae</taxon>
        <taxon>Paenimyroides</taxon>
    </lineage>
</organism>
<dbReference type="EMBL" id="JAUFQU010000001">
    <property type="protein sequence ID" value="MDN3706390.1"/>
    <property type="molecule type" value="Genomic_DNA"/>
</dbReference>
<dbReference type="PROSITE" id="PS51257">
    <property type="entry name" value="PROKAR_LIPOPROTEIN"/>
    <property type="match status" value="1"/>
</dbReference>
<evidence type="ECO:0008006" key="3">
    <source>
        <dbReference type="Google" id="ProtNLM"/>
    </source>
</evidence>
<proteinExistence type="predicted"/>
<dbReference type="RefSeq" id="WP_290362463.1">
    <property type="nucleotide sequence ID" value="NZ_JAUFQU010000001.1"/>
</dbReference>
<dbReference type="Proteomes" id="UP001242368">
    <property type="component" value="Unassembled WGS sequence"/>
</dbReference>
<protein>
    <recommendedName>
        <fullName evidence="3">DUF4625 domain-containing protein</fullName>
    </recommendedName>
</protein>
<sequence length="121" mass="13827">MKKLLLLFFIPFIFSCTDEPENNIKGEAKLMEQHLYIKPFPNENGKYESELYAMVGAHGKNEILVHVDFTVKGHGVISSKSAKLKYNPIGLDYSTNKYFVKLETEEQLENSSLLKVEVVLD</sequence>
<reference evidence="2" key="1">
    <citation type="journal article" date="2019" name="Int. J. Syst. Evol. Microbiol.">
        <title>The Global Catalogue of Microorganisms (GCM) 10K type strain sequencing project: providing services to taxonomists for standard genome sequencing and annotation.</title>
        <authorList>
            <consortium name="The Broad Institute Genomics Platform"/>
            <consortium name="The Broad Institute Genome Sequencing Center for Infectious Disease"/>
            <person name="Wu L."/>
            <person name="Ma J."/>
        </authorList>
    </citation>
    <scope>NUCLEOTIDE SEQUENCE [LARGE SCALE GENOMIC DNA]</scope>
    <source>
        <strain evidence="2">CECT 7184</strain>
    </source>
</reference>
<evidence type="ECO:0000313" key="2">
    <source>
        <dbReference type="Proteomes" id="UP001242368"/>
    </source>
</evidence>
<name>A0ABT8CT66_9FLAO</name>
<keyword evidence="2" id="KW-1185">Reference proteome</keyword>
<gene>
    <name evidence="1" type="ORF">QW060_04530</name>
</gene>
<evidence type="ECO:0000313" key="1">
    <source>
        <dbReference type="EMBL" id="MDN3706390.1"/>
    </source>
</evidence>
<accession>A0ABT8CT66</accession>
<comment type="caution">
    <text evidence="1">The sequence shown here is derived from an EMBL/GenBank/DDBJ whole genome shotgun (WGS) entry which is preliminary data.</text>
</comment>